<proteinExistence type="predicted"/>
<keyword evidence="2" id="KW-1185">Reference proteome</keyword>
<dbReference type="InterPro" id="IPR010921">
    <property type="entry name" value="Trp_repressor/repl_initiator"/>
</dbReference>
<dbReference type="EMBL" id="JAANQT010007053">
    <property type="protein sequence ID" value="KAG1289654.1"/>
    <property type="molecule type" value="Genomic_DNA"/>
</dbReference>
<protein>
    <recommendedName>
        <fullName evidence="3">Homeodomain-like domain-containing protein</fullName>
    </recommendedName>
</protein>
<dbReference type="SUPFAM" id="SSF48295">
    <property type="entry name" value="TrpR-like"/>
    <property type="match status" value="1"/>
</dbReference>
<comment type="caution">
    <text evidence="1">The sequence shown here is derived from an EMBL/GenBank/DDBJ whole genome shotgun (WGS) entry which is preliminary data.</text>
</comment>
<dbReference type="GO" id="GO:0043565">
    <property type="term" value="F:sequence-specific DNA binding"/>
    <property type="evidence" value="ECO:0007669"/>
    <property type="project" value="InterPro"/>
</dbReference>
<sequence>MNIQFLYENGKGSVVDEYGRPEPMDYIVDEEQFRLEALSSHIQYLAQLPLERVKIVEATQVEKEVQPDSDVVMRETSMKRNYTRYSDQDKVRFFRLLFEKCLSAAAAAKQLGIHVRTAQKWAKQYEENPDTSFSSALMRTLQLSWTN</sequence>
<organism evidence="1 2">
    <name type="scientific">Rhizopus oryzae</name>
    <name type="common">Mucormycosis agent</name>
    <name type="synonym">Rhizopus arrhizus var. delemar</name>
    <dbReference type="NCBI Taxonomy" id="64495"/>
    <lineage>
        <taxon>Eukaryota</taxon>
        <taxon>Fungi</taxon>
        <taxon>Fungi incertae sedis</taxon>
        <taxon>Mucoromycota</taxon>
        <taxon>Mucoromycotina</taxon>
        <taxon>Mucoromycetes</taxon>
        <taxon>Mucorales</taxon>
        <taxon>Mucorineae</taxon>
        <taxon>Rhizopodaceae</taxon>
        <taxon>Rhizopus</taxon>
    </lineage>
</organism>
<evidence type="ECO:0000313" key="1">
    <source>
        <dbReference type="EMBL" id="KAG1289654.1"/>
    </source>
</evidence>
<dbReference type="AlphaFoldDB" id="A0A9P6WUB5"/>
<gene>
    <name evidence="1" type="ORF">G6F64_014035</name>
</gene>
<evidence type="ECO:0000313" key="2">
    <source>
        <dbReference type="Proteomes" id="UP000716291"/>
    </source>
</evidence>
<reference evidence="1" key="1">
    <citation type="journal article" date="2020" name="Microb. Genom.">
        <title>Genetic diversity of clinical and environmental Mucorales isolates obtained from an investigation of mucormycosis cases among solid organ transplant recipients.</title>
        <authorList>
            <person name="Nguyen M.H."/>
            <person name="Kaul D."/>
            <person name="Muto C."/>
            <person name="Cheng S.J."/>
            <person name="Richter R.A."/>
            <person name="Bruno V.M."/>
            <person name="Liu G."/>
            <person name="Beyhan S."/>
            <person name="Sundermann A.J."/>
            <person name="Mounaud S."/>
            <person name="Pasculle A.W."/>
            <person name="Nierman W.C."/>
            <person name="Driscoll E."/>
            <person name="Cumbie R."/>
            <person name="Clancy C.J."/>
            <person name="Dupont C.L."/>
        </authorList>
    </citation>
    <scope>NUCLEOTIDE SEQUENCE</scope>
    <source>
        <strain evidence="1">GL11</strain>
    </source>
</reference>
<evidence type="ECO:0008006" key="3">
    <source>
        <dbReference type="Google" id="ProtNLM"/>
    </source>
</evidence>
<dbReference type="OrthoDB" id="2211252at2759"/>
<dbReference type="Proteomes" id="UP000716291">
    <property type="component" value="Unassembled WGS sequence"/>
</dbReference>
<accession>A0A9P6WUB5</accession>
<name>A0A9P6WUB5_RHIOR</name>